<gene>
    <name evidence="1" type="ORF">TKK_005185</name>
</gene>
<dbReference type="Proteomes" id="UP001627154">
    <property type="component" value="Unassembled WGS sequence"/>
</dbReference>
<organism evidence="1 2">
    <name type="scientific">Trichogramma kaykai</name>
    <dbReference type="NCBI Taxonomy" id="54128"/>
    <lineage>
        <taxon>Eukaryota</taxon>
        <taxon>Metazoa</taxon>
        <taxon>Ecdysozoa</taxon>
        <taxon>Arthropoda</taxon>
        <taxon>Hexapoda</taxon>
        <taxon>Insecta</taxon>
        <taxon>Pterygota</taxon>
        <taxon>Neoptera</taxon>
        <taxon>Endopterygota</taxon>
        <taxon>Hymenoptera</taxon>
        <taxon>Apocrita</taxon>
        <taxon>Proctotrupomorpha</taxon>
        <taxon>Chalcidoidea</taxon>
        <taxon>Trichogrammatidae</taxon>
        <taxon>Trichogramma</taxon>
    </lineage>
</organism>
<name>A0ABD2X9U8_9HYME</name>
<keyword evidence="2" id="KW-1185">Reference proteome</keyword>
<sequence length="92" mass="10679">MNRVNAIKKKKGWQFCEANYFSSQSFTSFNSTECHLPFPIFSENHATRYNVPYAVRNVSLVTFTALSLKTVWDILAPVFNHHKQQLILNKTI</sequence>
<dbReference type="AlphaFoldDB" id="A0ABD2X9U8"/>
<evidence type="ECO:0000313" key="1">
    <source>
        <dbReference type="EMBL" id="KAL3401838.1"/>
    </source>
</evidence>
<accession>A0ABD2X9U8</accession>
<evidence type="ECO:0000313" key="2">
    <source>
        <dbReference type="Proteomes" id="UP001627154"/>
    </source>
</evidence>
<comment type="caution">
    <text evidence="1">The sequence shown here is derived from an EMBL/GenBank/DDBJ whole genome shotgun (WGS) entry which is preliminary data.</text>
</comment>
<reference evidence="1 2" key="1">
    <citation type="journal article" date="2024" name="bioRxiv">
        <title>A reference genome for Trichogramma kaykai: A tiny desert-dwelling parasitoid wasp with competing sex-ratio distorters.</title>
        <authorList>
            <person name="Culotta J."/>
            <person name="Lindsey A.R."/>
        </authorList>
    </citation>
    <scope>NUCLEOTIDE SEQUENCE [LARGE SCALE GENOMIC DNA]</scope>
    <source>
        <strain evidence="1 2">KSX58</strain>
    </source>
</reference>
<protein>
    <submittedName>
        <fullName evidence="1">Uncharacterized protein</fullName>
    </submittedName>
</protein>
<proteinExistence type="predicted"/>
<dbReference type="EMBL" id="JBJJXI010000043">
    <property type="protein sequence ID" value="KAL3401838.1"/>
    <property type="molecule type" value="Genomic_DNA"/>
</dbReference>